<dbReference type="RefSeq" id="WP_348261651.1">
    <property type="nucleotide sequence ID" value="NZ_CP121196.1"/>
</dbReference>
<dbReference type="InterPro" id="IPR038266">
    <property type="entry name" value="NapC/NirT_cytc_sf"/>
</dbReference>
<keyword evidence="5" id="KW-0249">Electron transport</keyword>
<dbReference type="InterPro" id="IPR051829">
    <property type="entry name" value="Multiheme_Cytochr_ET"/>
</dbReference>
<evidence type="ECO:0000313" key="8">
    <source>
        <dbReference type="EMBL" id="XBH16422.1"/>
    </source>
</evidence>
<dbReference type="AlphaFoldDB" id="A0AAU7DGG0"/>
<dbReference type="PANTHER" id="PTHR35038">
    <property type="entry name" value="DISSIMILATORY SULFITE REDUCTASE SIRA"/>
    <property type="match status" value="1"/>
</dbReference>
<protein>
    <submittedName>
        <fullName evidence="8">Uncharacterized protein</fullName>
    </submittedName>
</protein>
<name>A0AAU7DGG0_9BACT</name>
<proteinExistence type="predicted"/>
<dbReference type="Gene3D" id="1.10.3820.10">
    <property type="entry name" value="Di-heme elbow motif domain"/>
    <property type="match status" value="1"/>
</dbReference>
<keyword evidence="4" id="KW-0732">Signal</keyword>
<gene>
    <name evidence="8" type="ORF">P8935_17845</name>
</gene>
<evidence type="ECO:0000256" key="2">
    <source>
        <dbReference type="ARBA" id="ARBA00022617"/>
    </source>
</evidence>
<evidence type="ECO:0000256" key="5">
    <source>
        <dbReference type="ARBA" id="ARBA00022982"/>
    </source>
</evidence>
<keyword evidence="2" id="KW-0349">Heme</keyword>
<dbReference type="PANTHER" id="PTHR35038:SF6">
    <property type="entry name" value="SURFACE LOCALIZED DECAHEME CYTOCHROME C LIPOPROTEIN"/>
    <property type="match status" value="1"/>
</dbReference>
<keyword evidence="6" id="KW-0408">Iron</keyword>
<evidence type="ECO:0000256" key="7">
    <source>
        <dbReference type="SAM" id="MobiDB-lite"/>
    </source>
</evidence>
<dbReference type="EMBL" id="CP121196">
    <property type="protein sequence ID" value="XBH16422.1"/>
    <property type="molecule type" value="Genomic_DNA"/>
</dbReference>
<evidence type="ECO:0000256" key="3">
    <source>
        <dbReference type="ARBA" id="ARBA00022723"/>
    </source>
</evidence>
<keyword evidence="3" id="KW-0479">Metal-binding</keyword>
<dbReference type="GO" id="GO:0016491">
    <property type="term" value="F:oxidoreductase activity"/>
    <property type="evidence" value="ECO:0007669"/>
    <property type="project" value="TreeGrafter"/>
</dbReference>
<dbReference type="Gene3D" id="3.90.10.10">
    <property type="entry name" value="Cytochrome C3"/>
    <property type="match status" value="1"/>
</dbReference>
<accession>A0AAU7DGG0</accession>
<organism evidence="8">
    <name type="scientific">Telmatobacter sp. DSM 110680</name>
    <dbReference type="NCBI Taxonomy" id="3036704"/>
    <lineage>
        <taxon>Bacteria</taxon>
        <taxon>Pseudomonadati</taxon>
        <taxon>Acidobacteriota</taxon>
        <taxon>Terriglobia</taxon>
        <taxon>Terriglobales</taxon>
        <taxon>Acidobacteriaceae</taxon>
        <taxon>Telmatobacter</taxon>
    </lineage>
</organism>
<reference evidence="8" key="1">
    <citation type="submission" date="2023-03" db="EMBL/GenBank/DDBJ databases">
        <title>Edaphobacter sp.</title>
        <authorList>
            <person name="Huber K.J."/>
            <person name="Papendorf J."/>
            <person name="Pilke C."/>
            <person name="Bunk B."/>
            <person name="Sproeer C."/>
            <person name="Pester M."/>
        </authorList>
    </citation>
    <scope>NUCLEOTIDE SEQUENCE</scope>
    <source>
        <strain evidence="8">DSM 110680</strain>
    </source>
</reference>
<sequence length="372" mass="40863">MMRLLKTLLLLLACVALLGLAGVYGASYYYTSQRGQGCASCHEMAAYTNAVHASVHGKATCMDCHEAGLATKLRHIRVHLVGNAPESIRLRDTDVFAMTTNCQKCHQHEYASWHAGPHSATYAQIFVNPTHNTERRLMDDCLRCHGMHFNGALRDLVQPQNVIGPWHITRANFAEQPTMPCMACHQMHREGAEQTKPSTRISATPPSATDSLAIFDRREQMHFAVRLLALPRLSDGLRAVKISPDQRQALCYQCHAPRQPEANSVAASNQYGPQYGSGDDRTPVGVHEGISCFACHAGHNENATASCKTCHPQMSHCGIDVEKMDTTFASAKSPHNIHWVRCTDCHQHGIPKPETTAQRATIPASIPSTGSE</sequence>
<evidence type="ECO:0000256" key="4">
    <source>
        <dbReference type="ARBA" id="ARBA00022729"/>
    </source>
</evidence>
<dbReference type="InterPro" id="IPR036280">
    <property type="entry name" value="Multihaem_cyt_sf"/>
</dbReference>
<feature type="region of interest" description="Disordered" evidence="7">
    <location>
        <begin position="353"/>
        <end position="372"/>
    </location>
</feature>
<keyword evidence="1" id="KW-0813">Transport</keyword>
<dbReference type="SUPFAM" id="SSF48695">
    <property type="entry name" value="Multiheme cytochromes"/>
    <property type="match status" value="2"/>
</dbReference>
<evidence type="ECO:0000256" key="6">
    <source>
        <dbReference type="ARBA" id="ARBA00023004"/>
    </source>
</evidence>
<dbReference type="GO" id="GO:0046872">
    <property type="term" value="F:metal ion binding"/>
    <property type="evidence" value="ECO:0007669"/>
    <property type="project" value="UniProtKB-KW"/>
</dbReference>
<evidence type="ECO:0000256" key="1">
    <source>
        <dbReference type="ARBA" id="ARBA00022448"/>
    </source>
</evidence>